<name>A0A6A3XXN3_9STRA</name>
<accession>A0A6A3XXN3</accession>
<evidence type="ECO:0000313" key="2">
    <source>
        <dbReference type="EMBL" id="KAE9192576.1"/>
    </source>
</evidence>
<dbReference type="Proteomes" id="UP000476176">
    <property type="component" value="Unassembled WGS sequence"/>
</dbReference>
<dbReference type="Proteomes" id="UP000441208">
    <property type="component" value="Unassembled WGS sequence"/>
</dbReference>
<comment type="caution">
    <text evidence="3">The sequence shown here is derived from an EMBL/GenBank/DDBJ whole genome shotgun (WGS) entry which is preliminary data.</text>
</comment>
<gene>
    <name evidence="3" type="ORF">PF002_g20439</name>
    <name evidence="2" type="ORF">PF004_g21265</name>
    <name evidence="1" type="ORF">PF007_g17629</name>
</gene>
<organism evidence="3 4">
    <name type="scientific">Phytophthora fragariae</name>
    <dbReference type="NCBI Taxonomy" id="53985"/>
    <lineage>
        <taxon>Eukaryota</taxon>
        <taxon>Sar</taxon>
        <taxon>Stramenopiles</taxon>
        <taxon>Oomycota</taxon>
        <taxon>Peronosporomycetes</taxon>
        <taxon>Peronosporales</taxon>
        <taxon>Peronosporaceae</taxon>
        <taxon>Phytophthora</taxon>
    </lineage>
</organism>
<protein>
    <submittedName>
        <fullName evidence="3">Uncharacterized protein</fullName>
    </submittedName>
</protein>
<dbReference type="Proteomes" id="UP000440367">
    <property type="component" value="Unassembled WGS sequence"/>
</dbReference>
<sequence>MSTIPIVSPASLVCTTASFWLSLTSSIPILSPALLVCMVVFQLRVTAQALALAVPRSIGACFASVGIWCRENSGQCPQM</sequence>
<evidence type="ECO:0000313" key="5">
    <source>
        <dbReference type="Proteomes" id="UP000441208"/>
    </source>
</evidence>
<dbReference type="AlphaFoldDB" id="A0A6A3XXN3"/>
<evidence type="ECO:0000313" key="3">
    <source>
        <dbReference type="EMBL" id="KAE9205072.1"/>
    </source>
</evidence>
<evidence type="ECO:0000313" key="6">
    <source>
        <dbReference type="Proteomes" id="UP000476176"/>
    </source>
</evidence>
<dbReference type="EMBL" id="QXGC01001989">
    <property type="protein sequence ID" value="KAE9192576.1"/>
    <property type="molecule type" value="Genomic_DNA"/>
</dbReference>
<proteinExistence type="predicted"/>
<reference evidence="4 5" key="1">
    <citation type="submission" date="2018-08" db="EMBL/GenBank/DDBJ databases">
        <title>Genomic investigation of the strawberry pathogen Phytophthora fragariae indicates pathogenicity is determined by transcriptional variation in three key races.</title>
        <authorList>
            <person name="Adams T.M."/>
            <person name="Armitage A.D."/>
            <person name="Sobczyk M.K."/>
            <person name="Bates H.J."/>
            <person name="Dunwell J.M."/>
            <person name="Nellist C.F."/>
            <person name="Harrison R.J."/>
        </authorList>
    </citation>
    <scope>NUCLEOTIDE SEQUENCE [LARGE SCALE GENOMIC DNA]</scope>
    <source>
        <strain evidence="3 4">BC-1</strain>
        <strain evidence="2 6">BC-23</strain>
        <strain evidence="1 5">NOV-71</strain>
    </source>
</reference>
<evidence type="ECO:0000313" key="1">
    <source>
        <dbReference type="EMBL" id="KAE9094800.1"/>
    </source>
</evidence>
<evidence type="ECO:0000313" key="4">
    <source>
        <dbReference type="Proteomes" id="UP000440367"/>
    </source>
</evidence>
<dbReference type="EMBL" id="QXGD01001488">
    <property type="protein sequence ID" value="KAE9205072.1"/>
    <property type="molecule type" value="Genomic_DNA"/>
</dbReference>
<dbReference type="EMBL" id="QXFZ01001205">
    <property type="protein sequence ID" value="KAE9094800.1"/>
    <property type="molecule type" value="Genomic_DNA"/>
</dbReference>